<feature type="transmembrane region" description="Helical" evidence="6">
    <location>
        <begin position="73"/>
        <end position="93"/>
    </location>
</feature>
<dbReference type="EMBL" id="JADEYS010000001">
    <property type="protein sequence ID" value="MBE9396020.1"/>
    <property type="molecule type" value="Genomic_DNA"/>
</dbReference>
<evidence type="ECO:0000313" key="9">
    <source>
        <dbReference type="Proteomes" id="UP000640333"/>
    </source>
</evidence>
<evidence type="ECO:0000259" key="7">
    <source>
        <dbReference type="Pfam" id="PF04138"/>
    </source>
</evidence>
<evidence type="ECO:0000256" key="2">
    <source>
        <dbReference type="ARBA" id="ARBA00009399"/>
    </source>
</evidence>
<dbReference type="RefSeq" id="WP_193951564.1">
    <property type="nucleotide sequence ID" value="NZ_JADEYS010000001.1"/>
</dbReference>
<comment type="subcellular location">
    <subcellularLocation>
        <location evidence="1">Membrane</location>
        <topology evidence="1">Multi-pass membrane protein</topology>
    </subcellularLocation>
</comment>
<dbReference type="PANTHER" id="PTHR38459:SF1">
    <property type="entry name" value="PROPHAGE BACTOPRENOL-LINKED GLUCOSE TRANSLOCASE HOMOLOG"/>
    <property type="match status" value="1"/>
</dbReference>
<comment type="similarity">
    <text evidence="2">Belongs to the GtrA family.</text>
</comment>
<dbReference type="Proteomes" id="UP000640333">
    <property type="component" value="Unassembled WGS sequence"/>
</dbReference>
<dbReference type="InterPro" id="IPR007267">
    <property type="entry name" value="GtrA_DPMS_TM"/>
</dbReference>
<keyword evidence="9" id="KW-1185">Reference proteome</keyword>
<evidence type="ECO:0000256" key="4">
    <source>
        <dbReference type="ARBA" id="ARBA00022989"/>
    </source>
</evidence>
<dbReference type="AlphaFoldDB" id="A0A8J7K4T9"/>
<dbReference type="InterPro" id="IPR051401">
    <property type="entry name" value="GtrA_CellWall_Glycosyl"/>
</dbReference>
<keyword evidence="4 6" id="KW-1133">Transmembrane helix</keyword>
<evidence type="ECO:0000256" key="3">
    <source>
        <dbReference type="ARBA" id="ARBA00022692"/>
    </source>
</evidence>
<feature type="transmembrane region" description="Helical" evidence="6">
    <location>
        <begin position="32"/>
        <end position="53"/>
    </location>
</feature>
<dbReference type="Pfam" id="PF04138">
    <property type="entry name" value="GtrA_DPMS_TM"/>
    <property type="match status" value="1"/>
</dbReference>
<name>A0A8J7K4T9_9GAMM</name>
<dbReference type="PANTHER" id="PTHR38459">
    <property type="entry name" value="PROPHAGE BACTOPRENOL-LINKED GLUCOSE TRANSLOCASE HOMOLOG"/>
    <property type="match status" value="1"/>
</dbReference>
<comment type="caution">
    <text evidence="8">The sequence shown here is derived from an EMBL/GenBank/DDBJ whole genome shotgun (WGS) entry which is preliminary data.</text>
</comment>
<proteinExistence type="inferred from homology"/>
<evidence type="ECO:0000256" key="5">
    <source>
        <dbReference type="ARBA" id="ARBA00023136"/>
    </source>
</evidence>
<evidence type="ECO:0000256" key="1">
    <source>
        <dbReference type="ARBA" id="ARBA00004141"/>
    </source>
</evidence>
<feature type="transmembrane region" description="Helical" evidence="6">
    <location>
        <begin position="99"/>
        <end position="122"/>
    </location>
</feature>
<dbReference type="GO" id="GO:0005886">
    <property type="term" value="C:plasma membrane"/>
    <property type="evidence" value="ECO:0007669"/>
    <property type="project" value="TreeGrafter"/>
</dbReference>
<gene>
    <name evidence="8" type="ORF">IOQ59_01960</name>
</gene>
<keyword evidence="3 6" id="KW-0812">Transmembrane</keyword>
<feature type="domain" description="GtrA/DPMS transmembrane" evidence="7">
    <location>
        <begin position="9"/>
        <end position="123"/>
    </location>
</feature>
<keyword evidence="5 6" id="KW-0472">Membrane</keyword>
<reference evidence="8" key="1">
    <citation type="submission" date="2020-10" db="EMBL/GenBank/DDBJ databases">
        <title>Bacterium isolated from coastal waters sediment.</title>
        <authorList>
            <person name="Chen R.-J."/>
            <person name="Lu D.-C."/>
            <person name="Zhu K.-L."/>
            <person name="Du Z.-J."/>
        </authorList>
    </citation>
    <scope>NUCLEOTIDE SEQUENCE</scope>
    <source>
        <strain evidence="8">N1Y112</strain>
    </source>
</reference>
<accession>A0A8J7K4T9</accession>
<sequence length="123" mass="13672">MLFRFEIARFGLVGIAATLVHAAILSLLVEWFALPVQLANISAFVVAFLVSYLGHHRWTFASDAGHKEAASKFLLTAIIGFIANVLIMELVVVQLGYHYMIGFLCVVFSVPPATYVISRLWIF</sequence>
<dbReference type="GO" id="GO:0000271">
    <property type="term" value="P:polysaccharide biosynthetic process"/>
    <property type="evidence" value="ECO:0007669"/>
    <property type="project" value="InterPro"/>
</dbReference>
<protein>
    <submittedName>
        <fullName evidence="8">GtrA family protein</fullName>
    </submittedName>
</protein>
<evidence type="ECO:0000313" key="8">
    <source>
        <dbReference type="EMBL" id="MBE9396020.1"/>
    </source>
</evidence>
<organism evidence="8 9">
    <name type="scientific">Pontibacterium sinense</name>
    <dbReference type="NCBI Taxonomy" id="2781979"/>
    <lineage>
        <taxon>Bacteria</taxon>
        <taxon>Pseudomonadati</taxon>
        <taxon>Pseudomonadota</taxon>
        <taxon>Gammaproteobacteria</taxon>
        <taxon>Oceanospirillales</taxon>
        <taxon>Oceanospirillaceae</taxon>
        <taxon>Pontibacterium</taxon>
    </lineage>
</organism>
<evidence type="ECO:0000256" key="6">
    <source>
        <dbReference type="SAM" id="Phobius"/>
    </source>
</evidence>